<gene>
    <name evidence="1" type="ORF">CINCED_3A022925</name>
</gene>
<protein>
    <submittedName>
        <fullName evidence="1">Uncharacterized protein</fullName>
    </submittedName>
</protein>
<sequence length="126" mass="14899">MKAKERVETVWNRTNKLLHDKIKKIENKSFKSYLSELSATNNIVYSLWKATSRMKSPRAYVPTNRMEDGRWTRCVQDKADMYARQLERVFQPNEVVSELDIAQCQTLNKIHDKIKHFTPVEIAKKN</sequence>
<proteinExistence type="predicted"/>
<dbReference type="Proteomes" id="UP000325440">
    <property type="component" value="Unassembled WGS sequence"/>
</dbReference>
<evidence type="ECO:0000313" key="2">
    <source>
        <dbReference type="Proteomes" id="UP000325440"/>
    </source>
</evidence>
<dbReference type="EMBL" id="CABPRJ010001920">
    <property type="protein sequence ID" value="VVC41499.1"/>
    <property type="molecule type" value="Genomic_DNA"/>
</dbReference>
<name>A0A5E4N9N7_9HEMI</name>
<accession>A0A5E4N9N7</accession>
<dbReference type="OrthoDB" id="416454at2759"/>
<reference evidence="1 2" key="1">
    <citation type="submission" date="2019-08" db="EMBL/GenBank/DDBJ databases">
        <authorList>
            <person name="Alioto T."/>
            <person name="Alioto T."/>
            <person name="Gomez Garrido J."/>
        </authorList>
    </citation>
    <scope>NUCLEOTIDE SEQUENCE [LARGE SCALE GENOMIC DNA]</scope>
</reference>
<organism evidence="1 2">
    <name type="scientific">Cinara cedri</name>
    <dbReference type="NCBI Taxonomy" id="506608"/>
    <lineage>
        <taxon>Eukaryota</taxon>
        <taxon>Metazoa</taxon>
        <taxon>Ecdysozoa</taxon>
        <taxon>Arthropoda</taxon>
        <taxon>Hexapoda</taxon>
        <taxon>Insecta</taxon>
        <taxon>Pterygota</taxon>
        <taxon>Neoptera</taxon>
        <taxon>Paraneoptera</taxon>
        <taxon>Hemiptera</taxon>
        <taxon>Sternorrhyncha</taxon>
        <taxon>Aphidomorpha</taxon>
        <taxon>Aphidoidea</taxon>
        <taxon>Aphididae</taxon>
        <taxon>Lachninae</taxon>
        <taxon>Cinara</taxon>
    </lineage>
</organism>
<evidence type="ECO:0000313" key="1">
    <source>
        <dbReference type="EMBL" id="VVC41499.1"/>
    </source>
</evidence>
<dbReference type="AlphaFoldDB" id="A0A5E4N9N7"/>
<keyword evidence="2" id="KW-1185">Reference proteome</keyword>